<dbReference type="PANTHER" id="PTHR43174:SF1">
    <property type="entry name" value="UDP-N-ACETYLGLUCOSAMINE 2-EPIMERASE"/>
    <property type="match status" value="1"/>
</dbReference>
<dbReference type="GO" id="GO:0016853">
    <property type="term" value="F:isomerase activity"/>
    <property type="evidence" value="ECO:0007669"/>
    <property type="project" value="UniProtKB-KW"/>
</dbReference>
<evidence type="ECO:0000313" key="3">
    <source>
        <dbReference type="EMBL" id="EWH09490.1"/>
    </source>
</evidence>
<dbReference type="AlphaFoldDB" id="W7QW32"/>
<dbReference type="Gene3D" id="3.40.50.2000">
    <property type="entry name" value="Glycogen Phosphorylase B"/>
    <property type="match status" value="2"/>
</dbReference>
<keyword evidence="4" id="KW-1185">Reference proteome</keyword>
<dbReference type="NCBIfam" id="TIGR00236">
    <property type="entry name" value="wecB"/>
    <property type="match status" value="1"/>
</dbReference>
<dbReference type="SUPFAM" id="SSF53756">
    <property type="entry name" value="UDP-Glycosyltransferase/glycogen phosphorylase"/>
    <property type="match status" value="1"/>
</dbReference>
<protein>
    <submittedName>
        <fullName evidence="3">WblH protein</fullName>
    </submittedName>
</protein>
<dbReference type="RefSeq" id="WP_235188599.1">
    <property type="nucleotide sequence ID" value="NZ_ARZY01000023.1"/>
</dbReference>
<dbReference type="CDD" id="cd03786">
    <property type="entry name" value="GTB_UDP-GlcNAc_2-Epimerase"/>
    <property type="match status" value="1"/>
</dbReference>
<feature type="domain" description="UDP-N-acetylglucosamine 2-epimerase" evidence="2">
    <location>
        <begin position="31"/>
        <end position="354"/>
    </location>
</feature>
<dbReference type="PATRIC" id="fig|1328313.3.peg.2540"/>
<dbReference type="Proteomes" id="UP000019276">
    <property type="component" value="Unassembled WGS sequence"/>
</dbReference>
<dbReference type="InterPro" id="IPR029767">
    <property type="entry name" value="WecB-like"/>
</dbReference>
<dbReference type="Pfam" id="PF02350">
    <property type="entry name" value="Epimerase_2"/>
    <property type="match status" value="1"/>
</dbReference>
<evidence type="ECO:0000313" key="4">
    <source>
        <dbReference type="Proteomes" id="UP000019276"/>
    </source>
</evidence>
<evidence type="ECO:0000256" key="1">
    <source>
        <dbReference type="RuleBase" id="RU003513"/>
    </source>
</evidence>
<evidence type="ECO:0000259" key="2">
    <source>
        <dbReference type="Pfam" id="PF02350"/>
    </source>
</evidence>
<dbReference type="STRING" id="1328313.DS2_12438"/>
<dbReference type="eggNOG" id="COG0381">
    <property type="taxonomic scope" value="Bacteria"/>
</dbReference>
<keyword evidence="1" id="KW-0413">Isomerase</keyword>
<comment type="similarity">
    <text evidence="1">Belongs to the UDP-N-acetylglucosamine 2-epimerase family.</text>
</comment>
<reference evidence="3 4" key="1">
    <citation type="journal article" date="2014" name="Genome Announc.">
        <title>Draft Genome Sequence of the Agar-Degrading Bacterium Catenovulum sp. Strain DS-2, Isolated from Intestines of Haliotis diversicolor.</title>
        <authorList>
            <person name="Shan D."/>
            <person name="Li X."/>
            <person name="Gu Z."/>
            <person name="Wei G."/>
            <person name="Gao Z."/>
            <person name="Shao Z."/>
        </authorList>
    </citation>
    <scope>NUCLEOTIDE SEQUENCE [LARGE SCALE GENOMIC DNA]</scope>
    <source>
        <strain evidence="3 4">DS-2</strain>
    </source>
</reference>
<accession>W7QW32</accession>
<sequence>MIKIVTIIGARPQFIKAAAFSRVLREKYDPANPVKEILVHTGQHFDSNMSKVFFDELRIPEPDYNLGIHGGSHGDMTGKMIIEIEKVLFKETPDIVLVYGDTNSTLAGAISASKLNIPIVHVEAGLRSFNRVMPEEINRVMADHVSDLLFSPTKTASKNLQNEGIEHGRICEVGDIMYDAALYYKKLAKKPDSLKLEIEKFFLLTIHRAENTDNPAKLSAIIEACAKLPYHLICPIHPRTLQKLSALNITVPDNLMLIEPVSYLEMVWLEVSCEAVITDSGGVQKEAFFHHKPCLTLREETEWVELCDLGVNILTRAEDLYTSYIKMSSQSLEHLFEQTLYGYGNTAELILNEILKRYANG</sequence>
<organism evidence="3 4">
    <name type="scientific">Catenovulum agarivorans DS-2</name>
    <dbReference type="NCBI Taxonomy" id="1328313"/>
    <lineage>
        <taxon>Bacteria</taxon>
        <taxon>Pseudomonadati</taxon>
        <taxon>Pseudomonadota</taxon>
        <taxon>Gammaproteobacteria</taxon>
        <taxon>Alteromonadales</taxon>
        <taxon>Alteromonadaceae</taxon>
        <taxon>Catenovulum</taxon>
    </lineage>
</organism>
<name>W7QW32_9ALTE</name>
<dbReference type="EMBL" id="ARZY01000023">
    <property type="protein sequence ID" value="EWH09490.1"/>
    <property type="molecule type" value="Genomic_DNA"/>
</dbReference>
<dbReference type="InterPro" id="IPR003331">
    <property type="entry name" value="UDP_GlcNAc_Epimerase_2_dom"/>
</dbReference>
<gene>
    <name evidence="3" type="ORF">DS2_12438</name>
</gene>
<comment type="caution">
    <text evidence="3">The sequence shown here is derived from an EMBL/GenBank/DDBJ whole genome shotgun (WGS) entry which is preliminary data.</text>
</comment>
<dbReference type="PANTHER" id="PTHR43174">
    <property type="entry name" value="UDP-N-ACETYLGLUCOSAMINE 2-EPIMERASE"/>
    <property type="match status" value="1"/>
</dbReference>
<proteinExistence type="inferred from homology"/>